<dbReference type="InterPro" id="IPR042183">
    <property type="entry name" value="MmgE/PrpD_sf_1"/>
</dbReference>
<comment type="caution">
    <text evidence="4">The sequence shown here is derived from an EMBL/GenBank/DDBJ whole genome shotgun (WGS) entry which is preliminary data.</text>
</comment>
<dbReference type="PANTHER" id="PTHR16943">
    <property type="entry name" value="2-METHYLCITRATE DEHYDRATASE-RELATED"/>
    <property type="match status" value="1"/>
</dbReference>
<dbReference type="STRING" id="485913.Krac_6173"/>
<dbReference type="OrthoDB" id="9791416at2"/>
<reference evidence="4 5" key="1">
    <citation type="journal article" date="2011" name="Stand. Genomic Sci.">
        <title>Non-contiguous finished genome sequence and contextual data of the filamentous soil bacterium Ktedonobacter racemifer type strain (SOSP1-21).</title>
        <authorList>
            <person name="Chang Y.J."/>
            <person name="Land M."/>
            <person name="Hauser L."/>
            <person name="Chertkov O."/>
            <person name="Del Rio T.G."/>
            <person name="Nolan M."/>
            <person name="Copeland A."/>
            <person name="Tice H."/>
            <person name="Cheng J.F."/>
            <person name="Lucas S."/>
            <person name="Han C."/>
            <person name="Goodwin L."/>
            <person name="Pitluck S."/>
            <person name="Ivanova N."/>
            <person name="Ovchinikova G."/>
            <person name="Pati A."/>
            <person name="Chen A."/>
            <person name="Palaniappan K."/>
            <person name="Mavromatis K."/>
            <person name="Liolios K."/>
            <person name="Brettin T."/>
            <person name="Fiebig A."/>
            <person name="Rohde M."/>
            <person name="Abt B."/>
            <person name="Goker M."/>
            <person name="Detter J.C."/>
            <person name="Woyke T."/>
            <person name="Bristow J."/>
            <person name="Eisen J.A."/>
            <person name="Markowitz V."/>
            <person name="Hugenholtz P."/>
            <person name="Kyrpides N.C."/>
            <person name="Klenk H.P."/>
            <person name="Lapidus A."/>
        </authorList>
    </citation>
    <scope>NUCLEOTIDE SEQUENCE [LARGE SCALE GENOMIC DNA]</scope>
    <source>
        <strain evidence="5">DSM 44963</strain>
    </source>
</reference>
<comment type="similarity">
    <text evidence="1">Belongs to the PrpD family.</text>
</comment>
<dbReference type="InterPro" id="IPR042188">
    <property type="entry name" value="MmgE/PrpD_sf_2"/>
</dbReference>
<dbReference type="FunCoup" id="D6TY39">
    <property type="interactions" value="15"/>
</dbReference>
<dbReference type="InParanoid" id="D6TY39"/>
<dbReference type="Proteomes" id="UP000004508">
    <property type="component" value="Unassembled WGS sequence"/>
</dbReference>
<accession>D6TY39</accession>
<evidence type="ECO:0000256" key="1">
    <source>
        <dbReference type="ARBA" id="ARBA00006174"/>
    </source>
</evidence>
<evidence type="ECO:0000259" key="3">
    <source>
        <dbReference type="Pfam" id="PF19305"/>
    </source>
</evidence>
<protein>
    <submittedName>
        <fullName evidence="4">MmgE/PrpD family protein</fullName>
    </submittedName>
</protein>
<dbReference type="GO" id="GO:0016829">
    <property type="term" value="F:lyase activity"/>
    <property type="evidence" value="ECO:0007669"/>
    <property type="project" value="InterPro"/>
</dbReference>
<keyword evidence="5" id="KW-1185">Reference proteome</keyword>
<evidence type="ECO:0000313" key="5">
    <source>
        <dbReference type="Proteomes" id="UP000004508"/>
    </source>
</evidence>
<organism evidence="4 5">
    <name type="scientific">Ktedonobacter racemifer DSM 44963</name>
    <dbReference type="NCBI Taxonomy" id="485913"/>
    <lineage>
        <taxon>Bacteria</taxon>
        <taxon>Bacillati</taxon>
        <taxon>Chloroflexota</taxon>
        <taxon>Ktedonobacteria</taxon>
        <taxon>Ktedonobacterales</taxon>
        <taxon>Ktedonobacteraceae</taxon>
        <taxon>Ktedonobacter</taxon>
    </lineage>
</organism>
<feature type="domain" description="MmgE/PrpD C-terminal" evidence="3">
    <location>
        <begin position="274"/>
        <end position="445"/>
    </location>
</feature>
<dbReference type="Gene3D" id="3.30.1330.120">
    <property type="entry name" value="2-methylcitrate dehydratase PrpD"/>
    <property type="match status" value="1"/>
</dbReference>
<dbReference type="Gene3D" id="1.10.4100.10">
    <property type="entry name" value="2-methylcitrate dehydratase PrpD"/>
    <property type="match status" value="1"/>
</dbReference>
<dbReference type="Pfam" id="PF03972">
    <property type="entry name" value="MmgE_PrpD_N"/>
    <property type="match status" value="1"/>
</dbReference>
<sequence>MNLYIEEVEPTKALATFLADLRYEDLPQPVIERTKELFLDWLASALAGRSARPVQILERLAAHMGPADGPSEILVSRRRTSPLFAALVNGAASHIVEQDDVQNEAVFHPGTVVFPAVLAGAQDIGAPGRDLLLAAVVGYEAGVRVGAFLGRSHYRVFHTTGTAGTLGAAAGVAHLLKADPQVMIHALGSAGTQAAGLWEFLRDAADSKQLHTAKAAADGLLAAYLARDGFTGARHILEGKQGMAAGMSSDADPRKLTAGLGERWAVLETSFKFHASCRHTHPSADALLQALQEHQLTAERIAHIRAHVHQAAIDVLGPVNDARTVHQAKFSMGFVLALIALYQQAGIGEFTEEALQDPRIREVLGRVEMVFDPEIDAAYPRQWIGKVEVETTDGEVFTSRVDIPKGDPGNILTRAELEDKARRLAAYRQGASAEEIEALITLAWTLENQADIRDLLPREELA</sequence>
<dbReference type="EMBL" id="ADVG01000003">
    <property type="protein sequence ID" value="EFH85035.1"/>
    <property type="molecule type" value="Genomic_DNA"/>
</dbReference>
<proteinExistence type="inferred from homology"/>
<dbReference type="InterPro" id="IPR005656">
    <property type="entry name" value="MmgE_PrpD"/>
</dbReference>
<dbReference type="InterPro" id="IPR045337">
    <property type="entry name" value="MmgE_PrpD_C"/>
</dbReference>
<feature type="domain" description="MmgE/PrpD N-terminal" evidence="2">
    <location>
        <begin position="13"/>
        <end position="254"/>
    </location>
</feature>
<dbReference type="AlphaFoldDB" id="D6TY39"/>
<dbReference type="InterPro" id="IPR045336">
    <property type="entry name" value="MmgE_PrpD_N"/>
</dbReference>
<gene>
    <name evidence="4" type="ORF">Krac_6173</name>
</gene>
<evidence type="ECO:0000259" key="2">
    <source>
        <dbReference type="Pfam" id="PF03972"/>
    </source>
</evidence>
<name>D6TY39_KTERA</name>
<evidence type="ECO:0000313" key="4">
    <source>
        <dbReference type="EMBL" id="EFH85035.1"/>
    </source>
</evidence>
<dbReference type="Pfam" id="PF19305">
    <property type="entry name" value="MmgE_PrpD_C"/>
    <property type="match status" value="1"/>
</dbReference>
<dbReference type="eggNOG" id="COG2079">
    <property type="taxonomic scope" value="Bacteria"/>
</dbReference>
<dbReference type="PANTHER" id="PTHR16943:SF8">
    <property type="entry name" value="2-METHYLCITRATE DEHYDRATASE"/>
    <property type="match status" value="1"/>
</dbReference>
<dbReference type="SUPFAM" id="SSF103378">
    <property type="entry name" value="2-methylcitrate dehydratase PrpD"/>
    <property type="match status" value="1"/>
</dbReference>
<dbReference type="InterPro" id="IPR036148">
    <property type="entry name" value="MmgE/PrpD_sf"/>
</dbReference>
<dbReference type="RefSeq" id="WP_007917013.1">
    <property type="nucleotide sequence ID" value="NZ_ADVG01000003.1"/>
</dbReference>